<reference evidence="8 9" key="1">
    <citation type="journal article" date="2015" name="Genome Biol. Evol.">
        <title>Phylogenomic analyses indicate that early fungi evolved digesting cell walls of algal ancestors of land plants.</title>
        <authorList>
            <person name="Chang Y."/>
            <person name="Wang S."/>
            <person name="Sekimoto S."/>
            <person name="Aerts A.L."/>
            <person name="Choi C."/>
            <person name="Clum A."/>
            <person name="LaButti K.M."/>
            <person name="Lindquist E.A."/>
            <person name="Yee Ngan C."/>
            <person name="Ohm R.A."/>
            <person name="Salamov A.A."/>
            <person name="Grigoriev I.V."/>
            <person name="Spatafora J.W."/>
            <person name="Berbee M.L."/>
        </authorList>
    </citation>
    <scope>NUCLEOTIDE SEQUENCE [LARGE SCALE GENOMIC DNA]</scope>
    <source>
        <strain evidence="8 9">JEL478</strain>
    </source>
</reference>
<dbReference type="AlphaFoldDB" id="A0A139A054"/>
<feature type="region of interest" description="Disordered" evidence="5">
    <location>
        <begin position="1"/>
        <end position="46"/>
    </location>
</feature>
<dbReference type="PANTHER" id="PTHR43317:SF1">
    <property type="entry name" value="THERMOSPERMINE SYNTHASE ACAULIS5"/>
    <property type="match status" value="1"/>
</dbReference>
<feature type="domain" description="PABS" evidence="7">
    <location>
        <begin position="421"/>
        <end position="574"/>
    </location>
</feature>
<dbReference type="Proteomes" id="UP000070544">
    <property type="component" value="Unassembled WGS sequence"/>
</dbReference>
<dbReference type="GO" id="GO:0016740">
    <property type="term" value="F:transferase activity"/>
    <property type="evidence" value="ECO:0007669"/>
    <property type="project" value="UniProtKB-UniRule"/>
</dbReference>
<accession>A0A139A054</accession>
<evidence type="ECO:0000256" key="4">
    <source>
        <dbReference type="PROSITE-ProRule" id="PRU00354"/>
    </source>
</evidence>
<evidence type="ECO:0000256" key="2">
    <source>
        <dbReference type="ARBA" id="ARBA00022679"/>
    </source>
</evidence>
<feature type="region of interest" description="Disordered" evidence="5">
    <location>
        <begin position="272"/>
        <end position="306"/>
    </location>
</feature>
<dbReference type="PANTHER" id="PTHR43317">
    <property type="entry name" value="THERMOSPERMINE SYNTHASE ACAULIS5"/>
    <property type="match status" value="1"/>
</dbReference>
<feature type="transmembrane region" description="Helical" evidence="6">
    <location>
        <begin position="97"/>
        <end position="116"/>
    </location>
</feature>
<evidence type="ECO:0000256" key="1">
    <source>
        <dbReference type="ARBA" id="ARBA00007867"/>
    </source>
</evidence>
<keyword evidence="3 4" id="KW-0620">Polyamine biosynthesis</keyword>
<feature type="active site" description="Proton acceptor" evidence="4">
    <location>
        <position position="494"/>
    </location>
</feature>
<dbReference type="PROSITE" id="PS51006">
    <property type="entry name" value="PABS_2"/>
    <property type="match status" value="1"/>
</dbReference>
<keyword evidence="6" id="KW-1133">Transmembrane helix</keyword>
<dbReference type="SUPFAM" id="SSF53335">
    <property type="entry name" value="S-adenosyl-L-methionine-dependent methyltransferases"/>
    <property type="match status" value="1"/>
</dbReference>
<evidence type="ECO:0000259" key="7">
    <source>
        <dbReference type="PROSITE" id="PS51006"/>
    </source>
</evidence>
<name>A0A139A054_GONPJ</name>
<evidence type="ECO:0000313" key="9">
    <source>
        <dbReference type="Proteomes" id="UP000070544"/>
    </source>
</evidence>
<dbReference type="InterPro" id="IPR029063">
    <property type="entry name" value="SAM-dependent_MTases_sf"/>
</dbReference>
<protein>
    <recommendedName>
        <fullName evidence="7">PABS domain-containing protein</fullName>
    </recommendedName>
</protein>
<keyword evidence="6" id="KW-0812">Transmembrane</keyword>
<evidence type="ECO:0000313" key="8">
    <source>
        <dbReference type="EMBL" id="KXS10139.1"/>
    </source>
</evidence>
<organism evidence="8 9">
    <name type="scientific">Gonapodya prolifera (strain JEL478)</name>
    <name type="common">Monoblepharis prolifera</name>
    <dbReference type="NCBI Taxonomy" id="1344416"/>
    <lineage>
        <taxon>Eukaryota</taxon>
        <taxon>Fungi</taxon>
        <taxon>Fungi incertae sedis</taxon>
        <taxon>Chytridiomycota</taxon>
        <taxon>Chytridiomycota incertae sedis</taxon>
        <taxon>Monoblepharidomycetes</taxon>
        <taxon>Monoblepharidales</taxon>
        <taxon>Gonapodyaceae</taxon>
        <taxon>Gonapodya</taxon>
    </lineage>
</organism>
<dbReference type="OrthoDB" id="2016285at2759"/>
<proteinExistence type="inferred from homology"/>
<comment type="similarity">
    <text evidence="1">Belongs to the spermidine/spermine synthase family.</text>
</comment>
<gene>
    <name evidence="8" type="ORF">M427DRAFT_37788</name>
</gene>
<feature type="transmembrane region" description="Helical" evidence="6">
    <location>
        <begin position="246"/>
        <end position="264"/>
    </location>
</feature>
<keyword evidence="2 4" id="KW-0808">Transferase</keyword>
<dbReference type="NCBIfam" id="NF037959">
    <property type="entry name" value="MFS_SpdSyn"/>
    <property type="match status" value="1"/>
</dbReference>
<evidence type="ECO:0000256" key="6">
    <source>
        <dbReference type="SAM" id="Phobius"/>
    </source>
</evidence>
<feature type="transmembrane region" description="Helical" evidence="6">
    <location>
        <begin position="208"/>
        <end position="226"/>
    </location>
</feature>
<dbReference type="InterPro" id="IPR030374">
    <property type="entry name" value="PABS"/>
</dbReference>
<evidence type="ECO:0000256" key="3">
    <source>
        <dbReference type="ARBA" id="ARBA00023115"/>
    </source>
</evidence>
<keyword evidence="6" id="KW-0472">Membrane</keyword>
<feature type="compositionally biased region" description="Polar residues" evidence="5">
    <location>
        <begin position="22"/>
        <end position="34"/>
    </location>
</feature>
<feature type="transmembrane region" description="Helical" evidence="6">
    <location>
        <begin position="59"/>
        <end position="77"/>
    </location>
</feature>
<sequence>MPSQQRRRGGAKEGRDGADGGANNSKAGSRQGGDTSSTPAATTKTPATQPFTATRAQQAFGFAAVSLVLAIQFRGIVTTFPHMVAPWFGSLLARMGVMQTCIFVGLVCWSGTYAHFYTKQASLRAQDLIEPTMWLCIAFSAVLAASPQLLDLGFAVGNAVADWTGSPRHGAYTVHIFSTFPLVGLVGALAGIAQFLALRLGRTYKSKAGAFTAVSGATGLVIWLMVVPKRASATRAIVALDQITYMITAVTGAFLLLAFADLWFKNSERSASAAASPPTSGPDATTTPDQAPQTLPTPPQEPSRGLTITTKIPFLTLIFGLLWYNSNAHPHFQPGVVPHVHNPDANSTYTILARFESVTGYVSTIHLPSRSATIMRAGHSIIGGEAESPDPGFPSETVFPAFHLLELGRLVETPTRAPRGAERGLVIGLGPGTAAKGLASFGVKVDAVEVDPAVVDMARRFFSLDSANVSVKVRDGREFLGRAPKGVYDYVAHDVFTGGDAPGNLATVEALLSVRRVMKRDGVLTLNTVVVSPSPMFTSIAATIAHVFPYVRCFRDDVGGSTQGGLRNHIFLASAYPLRLRAASELDFGNSEARRLVLTQYNRWEVDLTPALATVTRPPRVAPSAKEAEYAEHVKSRFGVTVPEPDKTRRKGRVITDEDLLTEDERVELADEHWKVMRKMFGAEFWWNY</sequence>
<feature type="transmembrane region" description="Helical" evidence="6">
    <location>
        <begin position="128"/>
        <end position="150"/>
    </location>
</feature>
<dbReference type="GO" id="GO:0006596">
    <property type="term" value="P:polyamine biosynthetic process"/>
    <property type="evidence" value="ECO:0007669"/>
    <property type="project" value="UniProtKB-UniRule"/>
</dbReference>
<dbReference type="EMBL" id="KQ965836">
    <property type="protein sequence ID" value="KXS10139.1"/>
    <property type="molecule type" value="Genomic_DNA"/>
</dbReference>
<dbReference type="CDD" id="cd02440">
    <property type="entry name" value="AdoMet_MTases"/>
    <property type="match status" value="1"/>
</dbReference>
<evidence type="ECO:0000256" key="5">
    <source>
        <dbReference type="SAM" id="MobiDB-lite"/>
    </source>
</evidence>
<feature type="compositionally biased region" description="Low complexity" evidence="5">
    <location>
        <begin position="35"/>
        <end position="46"/>
    </location>
</feature>
<feature type="compositionally biased region" description="Low complexity" evidence="5">
    <location>
        <begin position="272"/>
        <end position="289"/>
    </location>
</feature>
<feature type="transmembrane region" description="Helical" evidence="6">
    <location>
        <begin position="170"/>
        <end position="196"/>
    </location>
</feature>
<dbReference type="Pfam" id="PF01564">
    <property type="entry name" value="Spermine_synth"/>
    <property type="match status" value="1"/>
</dbReference>
<dbReference type="Gene3D" id="3.40.50.150">
    <property type="entry name" value="Vaccinia Virus protein VP39"/>
    <property type="match status" value="1"/>
</dbReference>
<keyword evidence="9" id="KW-1185">Reference proteome</keyword>